<gene>
    <name evidence="1" type="ORF">NCTC11224_02346</name>
    <name evidence="2" type="ORF">NCTC11224_03176</name>
</gene>
<keyword evidence="3" id="KW-1185">Reference proteome</keyword>
<dbReference type="EMBL" id="UAVW01000009">
    <property type="protein sequence ID" value="SQB10999.1"/>
    <property type="molecule type" value="Genomic_DNA"/>
</dbReference>
<name>A0A2X2UQG4_9FIRM</name>
<reference evidence="2 3" key="1">
    <citation type="submission" date="2018-06" db="EMBL/GenBank/DDBJ databases">
        <authorList>
            <consortium name="Pathogen Informatics"/>
            <person name="Doyle S."/>
        </authorList>
    </citation>
    <scope>NUCLEOTIDE SEQUENCE [LARGE SCALE GENOMIC DNA]</scope>
    <source>
        <strain evidence="2 3">NCTC11224</strain>
    </source>
</reference>
<evidence type="ECO:0000313" key="1">
    <source>
        <dbReference type="EMBL" id="SQB10999.1"/>
    </source>
</evidence>
<proteinExistence type="predicted"/>
<dbReference type="RefSeq" id="WP_174713916.1">
    <property type="nucleotide sequence ID" value="NZ_JAIWZC010000001.1"/>
</dbReference>
<dbReference type="Proteomes" id="UP000251853">
    <property type="component" value="Unassembled WGS sequence"/>
</dbReference>
<dbReference type="Pfam" id="PF01527">
    <property type="entry name" value="HTH_Tnp_1"/>
    <property type="match status" value="1"/>
</dbReference>
<accession>A0A2X2UQG4</accession>
<dbReference type="EMBL" id="UAVW01000015">
    <property type="protein sequence ID" value="SQB14145.1"/>
    <property type="molecule type" value="Genomic_DNA"/>
</dbReference>
<dbReference type="GO" id="GO:0043565">
    <property type="term" value="F:sequence-specific DNA binding"/>
    <property type="evidence" value="ECO:0007669"/>
    <property type="project" value="InterPro"/>
</dbReference>
<dbReference type="InterPro" id="IPR010921">
    <property type="entry name" value="Trp_repressor/repl_initiator"/>
</dbReference>
<sequence length="136" mass="15481">MAATRKARVPMAEQIRLINECRQSGMTDAEWCRENDIAVSTFYNWVSRCRKAAAEQIPAPNYGHHADPLPKQDVVPIDIVPDHLPEQHAASQMQQMYLDNSHTIEVTMKDVIIRISNDADPVLLTRTLRLIRETSC</sequence>
<dbReference type="SUPFAM" id="SSF48295">
    <property type="entry name" value="TrpR-like"/>
    <property type="match status" value="1"/>
</dbReference>
<protein>
    <submittedName>
        <fullName evidence="2">Transposase</fullName>
    </submittedName>
</protein>
<dbReference type="InterPro" id="IPR002514">
    <property type="entry name" value="Transposase_8"/>
</dbReference>
<dbReference type="GO" id="GO:0004803">
    <property type="term" value="F:transposase activity"/>
    <property type="evidence" value="ECO:0007669"/>
    <property type="project" value="InterPro"/>
</dbReference>
<dbReference type="NCBIfam" id="NF047593">
    <property type="entry name" value="IS66_ISAeme5_TnpA"/>
    <property type="match status" value="1"/>
</dbReference>
<evidence type="ECO:0000313" key="3">
    <source>
        <dbReference type="Proteomes" id="UP000251853"/>
    </source>
</evidence>
<evidence type="ECO:0000313" key="2">
    <source>
        <dbReference type="EMBL" id="SQB14145.1"/>
    </source>
</evidence>
<dbReference type="GO" id="GO:0006313">
    <property type="term" value="P:DNA transposition"/>
    <property type="evidence" value="ECO:0007669"/>
    <property type="project" value="InterPro"/>
</dbReference>
<organism evidence="2 3">
    <name type="scientific">Enterocloster clostridioformis</name>
    <dbReference type="NCBI Taxonomy" id="1531"/>
    <lineage>
        <taxon>Bacteria</taxon>
        <taxon>Bacillati</taxon>
        <taxon>Bacillota</taxon>
        <taxon>Clostridia</taxon>
        <taxon>Lachnospirales</taxon>
        <taxon>Lachnospiraceae</taxon>
        <taxon>Enterocloster</taxon>
    </lineage>
</organism>
<dbReference type="AlphaFoldDB" id="A0A2X2UQG4"/>